<dbReference type="Pfam" id="PF24963">
    <property type="entry name" value="DUF7768"/>
    <property type="match status" value="1"/>
</dbReference>
<organism evidence="2 3">
    <name type="scientific">Campylobacter concisus</name>
    <dbReference type="NCBI Taxonomy" id="199"/>
    <lineage>
        <taxon>Bacteria</taxon>
        <taxon>Pseudomonadati</taxon>
        <taxon>Campylobacterota</taxon>
        <taxon>Epsilonproteobacteria</taxon>
        <taxon>Campylobacterales</taxon>
        <taxon>Campylobacteraceae</taxon>
        <taxon>Campylobacter</taxon>
    </lineage>
</organism>
<dbReference type="PATRIC" id="fig|199.248.peg.1155"/>
<dbReference type="AlphaFoldDB" id="A0A0M4TN69"/>
<dbReference type="SUPFAM" id="SSF52309">
    <property type="entry name" value="N-(deoxy)ribosyltransferase-like"/>
    <property type="match status" value="1"/>
</dbReference>
<sequence length="159" mass="18103">MKETMRLAYVASPYWFANETDVLSDAVRQAKSQRSYAKPDKHAKRKEKSLKETMRLVYVASPYAAFKSGKVNADFMACMVAKEECRKVKEAGYIPLSPVLAFSGVFSEEQRDEVLKAGLEMLSHCSYVYFSKHPASEFSKGMDMEREYARELGISELEI</sequence>
<dbReference type="Gene3D" id="3.40.50.10400">
    <property type="entry name" value="Hypothetical protein PA1492"/>
    <property type="match status" value="1"/>
</dbReference>
<dbReference type="Proteomes" id="UP000066049">
    <property type="component" value="Chromosome"/>
</dbReference>
<dbReference type="EMBL" id="CP012541">
    <property type="protein sequence ID" value="ALF47789.1"/>
    <property type="molecule type" value="Genomic_DNA"/>
</dbReference>
<dbReference type="InterPro" id="IPR056670">
    <property type="entry name" value="DUF7768"/>
</dbReference>
<evidence type="ECO:0000259" key="1">
    <source>
        <dbReference type="Pfam" id="PF24963"/>
    </source>
</evidence>
<evidence type="ECO:0000313" key="3">
    <source>
        <dbReference type="Proteomes" id="UP000066049"/>
    </source>
</evidence>
<dbReference type="GeneID" id="28662790"/>
<name>A0A0M4TN69_9BACT</name>
<feature type="domain" description="DUF7768" evidence="1">
    <location>
        <begin position="56"/>
        <end position="154"/>
    </location>
</feature>
<dbReference type="KEGG" id="ccoc:CCON33237_1115"/>
<evidence type="ECO:0000313" key="2">
    <source>
        <dbReference type="EMBL" id="ALF47789.1"/>
    </source>
</evidence>
<accession>A0A0M4TN69</accession>
<protein>
    <submittedName>
        <fullName evidence="2">Putative DUF4406 domain protein</fullName>
    </submittedName>
</protein>
<gene>
    <name evidence="2" type="ORF">CCON33237_1115</name>
</gene>
<dbReference type="RefSeq" id="WP_054196767.1">
    <property type="nucleotide sequence ID" value="NZ_CP012541.1"/>
</dbReference>
<reference evidence="3" key="1">
    <citation type="submission" date="2015-08" db="EMBL/GenBank/DDBJ databases">
        <title>Comparative genomics of the Campylobacter concisus group.</title>
        <authorList>
            <person name="Miller W.G."/>
            <person name="Yee E."/>
            <person name="Chapman M.H."/>
            <person name="Huynh S."/>
            <person name="Bono J.L."/>
            <person name="On S.L.W."/>
            <person name="St Leger J."/>
            <person name="Foster G."/>
            <person name="Parker C.T."/>
        </authorList>
    </citation>
    <scope>NUCLEOTIDE SEQUENCE [LARGE SCALE GENOMIC DNA]</scope>
    <source>
        <strain evidence="3">ATCC 33237</strain>
    </source>
</reference>
<proteinExistence type="predicted"/>